<accession>A0A316TYQ1</accession>
<keyword evidence="2" id="KW-1185">Reference proteome</keyword>
<dbReference type="RefSeq" id="WP_109644584.1">
    <property type="nucleotide sequence ID" value="NZ_QGGB01000002.1"/>
</dbReference>
<dbReference type="AlphaFoldDB" id="A0A316TYQ1"/>
<reference evidence="1 2" key="1">
    <citation type="submission" date="2018-05" db="EMBL/GenBank/DDBJ databases">
        <title>Rhodohalobacter halophilus gen. nov., sp. nov., a moderately halophilic member of the family Balneolaceae.</title>
        <authorList>
            <person name="Liu Z.-W."/>
        </authorList>
    </citation>
    <scope>NUCLEOTIDE SEQUENCE [LARGE SCALE GENOMIC DNA]</scope>
    <source>
        <strain evidence="1 2">8A47</strain>
    </source>
</reference>
<organism evidence="1 2">
    <name type="scientific">Rhodohalobacter mucosus</name>
    <dbReference type="NCBI Taxonomy" id="2079485"/>
    <lineage>
        <taxon>Bacteria</taxon>
        <taxon>Pseudomonadati</taxon>
        <taxon>Balneolota</taxon>
        <taxon>Balneolia</taxon>
        <taxon>Balneolales</taxon>
        <taxon>Balneolaceae</taxon>
        <taxon>Rhodohalobacter</taxon>
    </lineage>
</organism>
<sequence length="260" mass="29658">MNRLIPVISILLLFILQGCVVHMPASESVIWHDNQNEEETDPYGVETFLQVPVAGTSISYSAMILPQGIRDKIRRQNGDDLQPGEEIVFKNMFLPGNFMPSVAFPLTNRSALGVNINPFYPGLDGTFHLFGDNWLTTTFQFPVYNGIDFEWILQRPVIRVNHGGLSAGIFYRKERIAYYIDDDGTEAPGLFELVPNTFRSDWFGARLAGQFPDMSQTRRMKFHFHAGYNPDYRSALFMFGIGITFRPNPGPSYVDPVRYW</sequence>
<dbReference type="EMBL" id="QGGB01000002">
    <property type="protein sequence ID" value="PWN07944.1"/>
    <property type="molecule type" value="Genomic_DNA"/>
</dbReference>
<dbReference type="Proteomes" id="UP000245533">
    <property type="component" value="Unassembled WGS sequence"/>
</dbReference>
<protein>
    <submittedName>
        <fullName evidence="1">Uncharacterized protein</fullName>
    </submittedName>
</protein>
<gene>
    <name evidence="1" type="ORF">DDZ15_02730</name>
</gene>
<evidence type="ECO:0000313" key="2">
    <source>
        <dbReference type="Proteomes" id="UP000245533"/>
    </source>
</evidence>
<proteinExistence type="predicted"/>
<comment type="caution">
    <text evidence="1">The sequence shown here is derived from an EMBL/GenBank/DDBJ whole genome shotgun (WGS) entry which is preliminary data.</text>
</comment>
<dbReference type="OrthoDB" id="9911710at2"/>
<name>A0A316TYQ1_9BACT</name>
<evidence type="ECO:0000313" key="1">
    <source>
        <dbReference type="EMBL" id="PWN07944.1"/>
    </source>
</evidence>
<dbReference type="PROSITE" id="PS51257">
    <property type="entry name" value="PROKAR_LIPOPROTEIN"/>
    <property type="match status" value="1"/>
</dbReference>